<feature type="transmembrane region" description="Helical" evidence="2">
    <location>
        <begin position="449"/>
        <end position="468"/>
    </location>
</feature>
<reference evidence="4" key="1">
    <citation type="journal article" date="2019" name="Int. J. Syst. Evol. Microbiol.">
        <title>The Global Catalogue of Microorganisms (GCM) 10K type strain sequencing project: providing services to taxonomists for standard genome sequencing and annotation.</title>
        <authorList>
            <consortium name="The Broad Institute Genomics Platform"/>
            <consortium name="The Broad Institute Genome Sequencing Center for Infectious Disease"/>
            <person name="Wu L."/>
            <person name="Ma J."/>
        </authorList>
    </citation>
    <scope>NUCLEOTIDE SEQUENCE [LARGE SCALE GENOMIC DNA]</scope>
    <source>
        <strain evidence="4">JCM 11896</strain>
    </source>
</reference>
<keyword evidence="4" id="KW-1185">Reference proteome</keyword>
<keyword evidence="2" id="KW-1133">Transmembrane helix</keyword>
<evidence type="ECO:0000313" key="3">
    <source>
        <dbReference type="EMBL" id="GAA1403871.1"/>
    </source>
</evidence>
<name>A0ABP4J4H4_9PSEU</name>
<dbReference type="EMBL" id="BAAAJK010000066">
    <property type="protein sequence ID" value="GAA1403871.1"/>
    <property type="molecule type" value="Genomic_DNA"/>
</dbReference>
<feature type="transmembrane region" description="Helical" evidence="2">
    <location>
        <begin position="214"/>
        <end position="234"/>
    </location>
</feature>
<feature type="compositionally biased region" description="Low complexity" evidence="1">
    <location>
        <begin position="588"/>
        <end position="598"/>
    </location>
</feature>
<evidence type="ECO:0000256" key="2">
    <source>
        <dbReference type="SAM" id="Phobius"/>
    </source>
</evidence>
<feature type="compositionally biased region" description="Basic and acidic residues" evidence="1">
    <location>
        <begin position="631"/>
        <end position="652"/>
    </location>
</feature>
<evidence type="ECO:0000313" key="4">
    <source>
        <dbReference type="Proteomes" id="UP001501414"/>
    </source>
</evidence>
<feature type="region of interest" description="Disordered" evidence="1">
    <location>
        <begin position="518"/>
        <end position="750"/>
    </location>
</feature>
<evidence type="ECO:0000256" key="1">
    <source>
        <dbReference type="SAM" id="MobiDB-lite"/>
    </source>
</evidence>
<accession>A0ABP4J4H4</accession>
<feature type="transmembrane region" description="Helical" evidence="2">
    <location>
        <begin position="356"/>
        <end position="375"/>
    </location>
</feature>
<dbReference type="Proteomes" id="UP001501414">
    <property type="component" value="Unassembled WGS sequence"/>
</dbReference>
<sequence length="750" mass="78638">MTGFRIPTVRGLMAQWYRQRKRRPGAVWLRRVRAAVLVLALTTGLTLAGTGAASAIPPFDDCKSPPMPTDPAAGFLSTLDQLVVHEPIAGEVPSDAAEAQGKLITYYGYAGMQWSNYDLGCGGGVRDPGASVDTMFGNFFLWIARALFAAQQGLQELVVMDPTGGDVTDASDTTARALFDAVFSPWAGAALVLAGSIVIVAGRRGDVGEVLTRVCLILAAIAVSALSFGSGAQLSEDLSGAVRQVLQDARQSVAQQAFPEQGESAGQAMRDAVYQQIIYRSWKDGQVGAYGRDDIAWQLFQNQALDYNEWWAILDGQVDQEDAYREKGERWMEVADQEATPAEYTNLQGKGDGRTATGLGAVLIMAPIAIVQIFALMIQYMLVLFLAFLPIGAPLVALLAIVRPGTLEKSIKVVGAVIFGGLVASVCGIAHSIVILTMAGNGDLTDGSMIVASWATTLILLKLLRPIVSLTGIFSSTRAMAGQFSRRAARAHQWVKTEVRHHETNRATSRRHQQLIGALRGSRARGGVTGGQEADGPDDPGPGRRPPGPPGSGPRPPDPRPPGPRGPGGGPRSGPGGSGPRGGGSDGGDAPTGPIGVGPRPGPSGPIIRGGAGGREPVPEAVGSVGRPRHGTVDVSRRRPDVRGGEAPDRGPEPSTFATRPDGRRVPRSGQIGQDPVGSAPVGGGPRDGNTSRAHAGAVGGPAAARLARTSTTRRRGPGFYRPSRTRTADRPHTGTAVGPRPEFGRVRPW</sequence>
<keyword evidence="2" id="KW-0472">Membrane</keyword>
<evidence type="ECO:0008006" key="5">
    <source>
        <dbReference type="Google" id="ProtNLM"/>
    </source>
</evidence>
<organism evidence="3 4">
    <name type="scientific">Pseudonocardia kongjuensis</name>
    <dbReference type="NCBI Taxonomy" id="102227"/>
    <lineage>
        <taxon>Bacteria</taxon>
        <taxon>Bacillati</taxon>
        <taxon>Actinomycetota</taxon>
        <taxon>Actinomycetes</taxon>
        <taxon>Pseudonocardiales</taxon>
        <taxon>Pseudonocardiaceae</taxon>
        <taxon>Pseudonocardia</taxon>
    </lineage>
</organism>
<keyword evidence="2" id="KW-0812">Transmembrane</keyword>
<feature type="compositionally biased region" description="Pro residues" evidence="1">
    <location>
        <begin position="539"/>
        <end position="565"/>
    </location>
</feature>
<comment type="caution">
    <text evidence="3">The sequence shown here is derived from an EMBL/GenBank/DDBJ whole genome shotgun (WGS) entry which is preliminary data.</text>
</comment>
<protein>
    <recommendedName>
        <fullName evidence="5">TrbL/VirB6 plasmid conjugal transfer protein</fullName>
    </recommendedName>
</protein>
<feature type="compositionally biased region" description="Low complexity" evidence="1">
    <location>
        <begin position="693"/>
        <end position="711"/>
    </location>
</feature>
<gene>
    <name evidence="3" type="ORF">GCM10009613_65540</name>
</gene>
<feature type="transmembrane region" description="Helical" evidence="2">
    <location>
        <begin position="414"/>
        <end position="437"/>
    </location>
</feature>
<feature type="transmembrane region" description="Helical" evidence="2">
    <location>
        <begin position="183"/>
        <end position="202"/>
    </location>
</feature>
<proteinExistence type="predicted"/>
<feature type="compositionally biased region" description="Gly residues" evidence="1">
    <location>
        <begin position="566"/>
        <end position="587"/>
    </location>
</feature>
<feature type="transmembrane region" description="Helical" evidence="2">
    <location>
        <begin position="382"/>
        <end position="402"/>
    </location>
</feature>